<evidence type="ECO:0000259" key="2">
    <source>
        <dbReference type="Pfam" id="PF12158"/>
    </source>
</evidence>
<feature type="transmembrane region" description="Helical" evidence="1">
    <location>
        <begin position="20"/>
        <end position="38"/>
    </location>
</feature>
<reference evidence="4" key="1">
    <citation type="journal article" date="2019" name="Int. J. Syst. Evol. Microbiol.">
        <title>The Global Catalogue of Microorganisms (GCM) 10K type strain sequencing project: providing services to taxonomists for standard genome sequencing and annotation.</title>
        <authorList>
            <consortium name="The Broad Institute Genomics Platform"/>
            <consortium name="The Broad Institute Genome Sequencing Center for Infectious Disease"/>
            <person name="Wu L."/>
            <person name="Ma J."/>
        </authorList>
    </citation>
    <scope>NUCLEOTIDE SEQUENCE [LARGE SCALE GENOMIC DNA]</scope>
    <source>
        <strain evidence="4">CGMCC 1.12478</strain>
    </source>
</reference>
<feature type="domain" description="DUF3592" evidence="2">
    <location>
        <begin position="50"/>
        <end position="120"/>
    </location>
</feature>
<protein>
    <recommendedName>
        <fullName evidence="2">DUF3592 domain-containing protein</fullName>
    </recommendedName>
</protein>
<feature type="transmembrane region" description="Helical" evidence="1">
    <location>
        <begin position="124"/>
        <end position="145"/>
    </location>
</feature>
<keyword evidence="1" id="KW-0472">Membrane</keyword>
<dbReference type="Pfam" id="PF12158">
    <property type="entry name" value="DUF3592"/>
    <property type="match status" value="1"/>
</dbReference>
<gene>
    <name evidence="3" type="ORF">GCM10011363_40430</name>
</gene>
<dbReference type="InterPro" id="IPR021994">
    <property type="entry name" value="DUF3592"/>
</dbReference>
<dbReference type="EMBL" id="BMFC01000016">
    <property type="protein sequence ID" value="GGC19648.1"/>
    <property type="molecule type" value="Genomic_DNA"/>
</dbReference>
<dbReference type="RefSeq" id="WP_188483905.1">
    <property type="nucleotide sequence ID" value="NZ_BMFC01000016.1"/>
</dbReference>
<organism evidence="3 4">
    <name type="scientific">Marivita lacus</name>
    <dbReference type="NCBI Taxonomy" id="1323742"/>
    <lineage>
        <taxon>Bacteria</taxon>
        <taxon>Pseudomonadati</taxon>
        <taxon>Pseudomonadota</taxon>
        <taxon>Alphaproteobacteria</taxon>
        <taxon>Rhodobacterales</taxon>
        <taxon>Roseobacteraceae</taxon>
        <taxon>Marivita</taxon>
    </lineage>
</organism>
<evidence type="ECO:0000313" key="4">
    <source>
        <dbReference type="Proteomes" id="UP000645462"/>
    </source>
</evidence>
<keyword evidence="4" id="KW-1185">Reference proteome</keyword>
<comment type="caution">
    <text evidence="3">The sequence shown here is derived from an EMBL/GenBank/DDBJ whole genome shotgun (WGS) entry which is preliminary data.</text>
</comment>
<proteinExistence type="predicted"/>
<keyword evidence="1" id="KW-0812">Transmembrane</keyword>
<evidence type="ECO:0000256" key="1">
    <source>
        <dbReference type="SAM" id="Phobius"/>
    </source>
</evidence>
<evidence type="ECO:0000313" key="3">
    <source>
        <dbReference type="EMBL" id="GGC19648.1"/>
    </source>
</evidence>
<sequence length="171" mass="19384">MAGFHKNARAQRLNNRATYWLTRLVAPITLILGLSMIYERGVALFTFERTEGVIIGARYDDSSYSRLDSTRVSSHVHFTDMQGQEHVFFSVYSTAKSDDIGQTVPVLYNPDFPGEAVIPDFWDFYVQPIIISLMSILLWWFGTLARTFVPPTLKPEDVLGPDGAFGDDNKR</sequence>
<keyword evidence="1" id="KW-1133">Transmembrane helix</keyword>
<accession>A0ABQ1L7Y1</accession>
<name>A0ABQ1L7Y1_9RHOB</name>
<dbReference type="Proteomes" id="UP000645462">
    <property type="component" value="Unassembled WGS sequence"/>
</dbReference>